<gene>
    <name evidence="1" type="ORF">CO054_00540</name>
</gene>
<evidence type="ECO:0000313" key="1">
    <source>
        <dbReference type="EMBL" id="PJC28363.1"/>
    </source>
</evidence>
<reference evidence="2" key="1">
    <citation type="submission" date="2017-09" db="EMBL/GenBank/DDBJ databases">
        <title>Depth-based differentiation of microbial function through sediment-hosted aquifers and enrichment of novel symbionts in the deep terrestrial subsurface.</title>
        <authorList>
            <person name="Probst A.J."/>
            <person name="Ladd B."/>
            <person name="Jarett J.K."/>
            <person name="Geller-Mcgrath D.E."/>
            <person name="Sieber C.M.K."/>
            <person name="Emerson J.B."/>
            <person name="Anantharaman K."/>
            <person name="Thomas B.C."/>
            <person name="Malmstrom R."/>
            <person name="Stieglmeier M."/>
            <person name="Klingl A."/>
            <person name="Woyke T."/>
            <person name="Ryan C.M."/>
            <person name="Banfield J.F."/>
        </authorList>
    </citation>
    <scope>NUCLEOTIDE SEQUENCE [LARGE SCALE GENOMIC DNA]</scope>
</reference>
<accession>A0A2M8ETB3</accession>
<evidence type="ECO:0000313" key="2">
    <source>
        <dbReference type="Proteomes" id="UP000229816"/>
    </source>
</evidence>
<name>A0A2M8ETB3_9BACT</name>
<organism evidence="1 2">
    <name type="scientific">Candidatus Shapirobacteria bacterium CG_4_9_14_0_2_um_filter_39_11</name>
    <dbReference type="NCBI Taxonomy" id="1974478"/>
    <lineage>
        <taxon>Bacteria</taxon>
        <taxon>Candidatus Shapironibacteriota</taxon>
    </lineage>
</organism>
<proteinExistence type="predicted"/>
<dbReference type="Proteomes" id="UP000229816">
    <property type="component" value="Unassembled WGS sequence"/>
</dbReference>
<sequence length="197" mass="23130">MKKIEFIWREVLASSLEERKNRFSQKALAQKFRLSTSTVFQALKKPRLSGTIKVGSRNFELMDFEKLLFIWATERKLSSEISYQTYCDLPILEIEGLMPAEVIPTAYTAYRFLFQETPADYDQVYFYAENAITVKERFPSSKKEPNIFILKADPYLSQYQPAPPLAQVFVDLWNLPSWYAKEYQNALLVKIKERLNL</sequence>
<dbReference type="AlphaFoldDB" id="A0A2M8ETB3"/>
<dbReference type="EMBL" id="PFSF01000013">
    <property type="protein sequence ID" value="PJC28363.1"/>
    <property type="molecule type" value="Genomic_DNA"/>
</dbReference>
<protein>
    <submittedName>
        <fullName evidence="1">Uncharacterized protein</fullName>
    </submittedName>
</protein>
<comment type="caution">
    <text evidence="1">The sequence shown here is derived from an EMBL/GenBank/DDBJ whole genome shotgun (WGS) entry which is preliminary data.</text>
</comment>